<evidence type="ECO:0000256" key="5">
    <source>
        <dbReference type="ARBA" id="ARBA00022777"/>
    </source>
</evidence>
<dbReference type="InterPro" id="IPR005467">
    <property type="entry name" value="His_kinase_dom"/>
</dbReference>
<dbReference type="PANTHER" id="PTHR43304:SF1">
    <property type="entry name" value="PAC DOMAIN-CONTAINING PROTEIN"/>
    <property type="match status" value="1"/>
</dbReference>
<dbReference type="CDD" id="cd00130">
    <property type="entry name" value="PAS"/>
    <property type="match status" value="7"/>
</dbReference>
<dbReference type="SMART" id="SM00387">
    <property type="entry name" value="HATPase_c"/>
    <property type="match status" value="1"/>
</dbReference>
<feature type="domain" description="PAC" evidence="8">
    <location>
        <begin position="741"/>
        <end position="793"/>
    </location>
</feature>
<dbReference type="SMART" id="SM00065">
    <property type="entry name" value="GAF"/>
    <property type="match status" value="2"/>
</dbReference>
<dbReference type="EMBL" id="CP017768">
    <property type="protein sequence ID" value="AUB59594.1"/>
    <property type="molecule type" value="Genomic_DNA"/>
</dbReference>
<keyword evidence="3" id="KW-0597">Phosphoprotein</keyword>
<dbReference type="SMART" id="SM00091">
    <property type="entry name" value="PAS"/>
    <property type="match status" value="6"/>
</dbReference>
<evidence type="ECO:0000313" key="9">
    <source>
        <dbReference type="EMBL" id="AUB59594.1"/>
    </source>
</evidence>
<organism evidence="9 10">
    <name type="scientific">Methanobacterium subterraneum</name>
    <dbReference type="NCBI Taxonomy" id="59277"/>
    <lineage>
        <taxon>Archaea</taxon>
        <taxon>Methanobacteriati</taxon>
        <taxon>Methanobacteriota</taxon>
        <taxon>Methanomada group</taxon>
        <taxon>Methanobacteria</taxon>
        <taxon>Methanobacteriales</taxon>
        <taxon>Methanobacteriaceae</taxon>
        <taxon>Methanobacterium</taxon>
    </lineage>
</organism>
<sequence length="1436" mass="166208">MASPSASRMYRFDSPQEMKGISSISLYKSPEDRQIILEKLKSEGKVENMEGEALRKDGTSFWVSMNAQYYYGENGEIKGTEAFIRDITQNKKVERALEKSESYYRAIFNHTGTATVIIEEDTIISLANAEFEKLSGYRREELEGKKSWTEFVLKDDLERMREYHRVRRSDPQSAPEIYDFRFIDRERNLKYIHLEVGMIPGTKKSVASLLDITGRKTAEERINRLYRLYATLSQVNQAVVRIDNTEELFTRICQICVDYGKFKMAWMGMIDHDTGNLTPVSHYGYEDGYLEKISINIHEKPTSDKPASIVGETGELVVIEDIKNEPNLAWGPEALKRGYKSLALIPVKFRDNLIGILNIYSEEVGFFSDEEEVELVREMGMDISMAIDFIETEKDRKKMVRALHESEKNLRFSNEWLAFAQRAAKSGFWDWDMLTGKLTWSPEFYELFDLPSTAEPSFDTWLEIMHPDDREPAMDRINRAIENHEFLENEYRIIRPDGDEIWISALGTTYYDGKGRPMRMSGISLDITEQKKKESEIEFKNTLLEAQLESSIDGILVVDNNSKFILYNHRFVEMWNIPKNLLTTNDDKKIVDFALKQLKDPQSFKEKVEYLYSHESEKSRDEIELKDGKIFDRYSAPLYDSEDNYMGRMWYFHDITEKTKIQNQIRNQYHFLQHLVDTIPYPLFYKDKNYAYIGCNKAFEEFIGLAKDDIIGKTVYDISPKDLAEKYHRKDEELMESGDLQAYEAPVKYADGSRHIVLFNKTTFDDADGNVAGLIGLMVDITQRIEAENALKVSENKYRALFDNAADGIFLMKNDHFVECNQKALKMYGVTLDQIIGEQPHVFSPELQPDGARSKDRSFELVQKALEGHPQHFQWKHLRYDGTPFYAEVTLNRLKIEDEYLTQAIVRDITSRKKTEDLLMESEHRHRMVGQLINDFAYSCVHGESGEYEVDWITDSFYKITGYTEKELISNRCWMFTVHPEDENIAQQQLSDLNAGSTNIHIFRIITSNGEVRWLRNHVRCVEDTIPGRLRIYGAAQDITQQREYLDDLKWELEINHSLSRIYKPMISEESSMENIAISILEESKKLTGSQKGYVATIDPENRDMVVQTHTAMMEECPVKLKDKIRFPCDEDGSYPALWGHSLNNLTGFYTNSPQTHHSSRGIPEGHIPLESFISVPVVGGGELLGQIALANSAHGYNDLDLEALERISAYYALAIQRIRYKEKIIANLNEKELLLREIHHRVKNNMQIVTSLMNLQKQYVEEDETKKVLGESQARVKSMAMVHEKLYESSDLSHINFKEYVEKLVYGIFYSYGVQRDTIKPIIVMEDFAMSMETSIPLGLIINELVSNSLRYAFPNKRTGEIKVSLKITGNDYELIVSDDGIGIPKEMDLENLKSLGLQLVTNLAHQLGAEITLDRSHGTEFRLKFKEFEYKERI</sequence>
<dbReference type="InterPro" id="IPR003018">
    <property type="entry name" value="GAF"/>
</dbReference>
<feature type="domain" description="PAC" evidence="8">
    <location>
        <begin position="47"/>
        <end position="99"/>
    </location>
</feature>
<dbReference type="Pfam" id="PF07568">
    <property type="entry name" value="HisKA_2"/>
    <property type="match status" value="1"/>
</dbReference>
<dbReference type="InterPro" id="IPR013656">
    <property type="entry name" value="PAS_4"/>
</dbReference>
<gene>
    <name evidence="9" type="ORF">BK009_02225</name>
</gene>
<evidence type="ECO:0000259" key="6">
    <source>
        <dbReference type="PROSITE" id="PS50109"/>
    </source>
</evidence>
<dbReference type="GO" id="GO:0004673">
    <property type="term" value="F:protein histidine kinase activity"/>
    <property type="evidence" value="ECO:0007669"/>
    <property type="project" value="UniProtKB-EC"/>
</dbReference>
<evidence type="ECO:0000256" key="1">
    <source>
        <dbReference type="ARBA" id="ARBA00000085"/>
    </source>
</evidence>
<dbReference type="PROSITE" id="PS50109">
    <property type="entry name" value="HIS_KIN"/>
    <property type="match status" value="1"/>
</dbReference>
<dbReference type="Proteomes" id="UP000232631">
    <property type="component" value="Chromosome"/>
</dbReference>
<dbReference type="InterPro" id="IPR029016">
    <property type="entry name" value="GAF-like_dom_sf"/>
</dbReference>
<feature type="domain" description="PAS" evidence="7">
    <location>
        <begin position="100"/>
        <end position="162"/>
    </location>
</feature>
<evidence type="ECO:0000256" key="4">
    <source>
        <dbReference type="ARBA" id="ARBA00022679"/>
    </source>
</evidence>
<reference evidence="9 10" key="1">
    <citation type="submission" date="2016-10" db="EMBL/GenBank/DDBJ databases">
        <title>Comparative genomics between deep and shallow subseafloor isolates.</title>
        <authorList>
            <person name="Ishii S."/>
            <person name="Miller J.R."/>
            <person name="Sutton G."/>
            <person name="Suzuki S."/>
            <person name="Methe B."/>
            <person name="Inagaki F."/>
            <person name="Imachi H."/>
        </authorList>
    </citation>
    <scope>NUCLEOTIDE SEQUENCE [LARGE SCALE GENOMIC DNA]</scope>
    <source>
        <strain evidence="9 10">A8p</strain>
    </source>
</reference>
<dbReference type="InterPro" id="IPR000014">
    <property type="entry name" value="PAS"/>
</dbReference>
<proteinExistence type="predicted"/>
<dbReference type="SUPFAM" id="SSF55781">
    <property type="entry name" value="GAF domain-like"/>
    <property type="match status" value="2"/>
</dbReference>
<dbReference type="Pfam" id="PF00989">
    <property type="entry name" value="PAS"/>
    <property type="match status" value="1"/>
</dbReference>
<dbReference type="PANTHER" id="PTHR43304">
    <property type="entry name" value="PHYTOCHROME-LIKE PROTEIN CPH1"/>
    <property type="match status" value="1"/>
</dbReference>
<dbReference type="Gene3D" id="3.30.450.40">
    <property type="match status" value="2"/>
</dbReference>
<dbReference type="PROSITE" id="PS50112">
    <property type="entry name" value="PAS"/>
    <property type="match status" value="4"/>
</dbReference>
<feature type="domain" description="PAS" evidence="7">
    <location>
        <begin position="668"/>
        <end position="738"/>
    </location>
</feature>
<dbReference type="Gene3D" id="3.30.450.20">
    <property type="entry name" value="PAS domain"/>
    <property type="match status" value="7"/>
</dbReference>
<feature type="domain" description="PAS" evidence="7">
    <location>
        <begin position="794"/>
        <end position="869"/>
    </location>
</feature>
<protein>
    <recommendedName>
        <fullName evidence="2">histidine kinase</fullName>
        <ecNumber evidence="2">2.7.13.3</ecNumber>
    </recommendedName>
</protein>
<dbReference type="Gene3D" id="2.10.70.100">
    <property type="match status" value="1"/>
</dbReference>
<dbReference type="PROSITE" id="PS50113">
    <property type="entry name" value="PAC"/>
    <property type="match status" value="5"/>
</dbReference>
<dbReference type="InterPro" id="IPR036890">
    <property type="entry name" value="HATPase_C_sf"/>
</dbReference>
<feature type="domain" description="PAC" evidence="8">
    <location>
        <begin position="614"/>
        <end position="667"/>
    </location>
</feature>
<feature type="domain" description="PAS" evidence="7">
    <location>
        <begin position="944"/>
        <end position="997"/>
    </location>
</feature>
<dbReference type="Pfam" id="PF13426">
    <property type="entry name" value="PAS_9"/>
    <property type="match status" value="2"/>
</dbReference>
<evidence type="ECO:0000259" key="8">
    <source>
        <dbReference type="PROSITE" id="PS50113"/>
    </source>
</evidence>
<keyword evidence="10" id="KW-1185">Reference proteome</keyword>
<accession>A0A2H4VNC4</accession>
<dbReference type="Pfam" id="PF13185">
    <property type="entry name" value="GAF_2"/>
    <property type="match status" value="2"/>
</dbReference>
<dbReference type="InterPro" id="IPR035965">
    <property type="entry name" value="PAS-like_dom_sf"/>
</dbReference>
<dbReference type="Pfam" id="PF08448">
    <property type="entry name" value="PAS_4"/>
    <property type="match status" value="1"/>
</dbReference>
<dbReference type="InterPro" id="IPR013767">
    <property type="entry name" value="PAS_fold"/>
</dbReference>
<dbReference type="KEGG" id="msub:BK009_02225"/>
<dbReference type="SUPFAM" id="SSF55874">
    <property type="entry name" value="ATPase domain of HSP90 chaperone/DNA topoisomerase II/histidine kinase"/>
    <property type="match status" value="1"/>
</dbReference>
<dbReference type="SUPFAM" id="SSF55785">
    <property type="entry name" value="PYP-like sensor domain (PAS domain)"/>
    <property type="match status" value="7"/>
</dbReference>
<dbReference type="SMART" id="SM00086">
    <property type="entry name" value="PAC"/>
    <property type="match status" value="5"/>
</dbReference>
<dbReference type="Pfam" id="PF08447">
    <property type="entry name" value="PAS_3"/>
    <property type="match status" value="2"/>
</dbReference>
<evidence type="ECO:0000256" key="3">
    <source>
        <dbReference type="ARBA" id="ARBA00022553"/>
    </source>
</evidence>
<dbReference type="RefSeq" id="WP_100908897.1">
    <property type="nucleotide sequence ID" value="NZ_CP017768.1"/>
</dbReference>
<dbReference type="Pfam" id="PF13188">
    <property type="entry name" value="PAS_8"/>
    <property type="match status" value="1"/>
</dbReference>
<dbReference type="InterPro" id="IPR000700">
    <property type="entry name" value="PAS-assoc_C"/>
</dbReference>
<dbReference type="GeneID" id="35125261"/>
<dbReference type="NCBIfam" id="TIGR00229">
    <property type="entry name" value="sensory_box"/>
    <property type="match status" value="6"/>
</dbReference>
<dbReference type="GO" id="GO:0006355">
    <property type="term" value="P:regulation of DNA-templated transcription"/>
    <property type="evidence" value="ECO:0007669"/>
    <property type="project" value="InterPro"/>
</dbReference>
<comment type="catalytic activity">
    <reaction evidence="1">
        <text>ATP + protein L-histidine = ADP + protein N-phospho-L-histidine.</text>
        <dbReference type="EC" id="2.7.13.3"/>
    </reaction>
</comment>
<keyword evidence="5" id="KW-0418">Kinase</keyword>
<evidence type="ECO:0000313" key="10">
    <source>
        <dbReference type="Proteomes" id="UP000232631"/>
    </source>
</evidence>
<dbReference type="InterPro" id="IPR013655">
    <property type="entry name" value="PAS_fold_3"/>
</dbReference>
<feature type="domain" description="PAC" evidence="8">
    <location>
        <begin position="871"/>
        <end position="921"/>
    </location>
</feature>
<evidence type="ECO:0000256" key="2">
    <source>
        <dbReference type="ARBA" id="ARBA00012438"/>
    </source>
</evidence>
<feature type="domain" description="Histidine kinase" evidence="6">
    <location>
        <begin position="1238"/>
        <end position="1431"/>
    </location>
</feature>
<dbReference type="Gene3D" id="3.30.565.10">
    <property type="entry name" value="Histidine kinase-like ATPase, C-terminal domain"/>
    <property type="match status" value="1"/>
</dbReference>
<name>A0A2H4VNC4_9EURY</name>
<dbReference type="InterPro" id="IPR011495">
    <property type="entry name" value="Sig_transdc_His_kin_sub2_dim/P"/>
</dbReference>
<feature type="domain" description="PAC" evidence="8">
    <location>
        <begin position="487"/>
        <end position="539"/>
    </location>
</feature>
<dbReference type="InterPro" id="IPR003594">
    <property type="entry name" value="HATPase_dom"/>
</dbReference>
<dbReference type="Pfam" id="PF02518">
    <property type="entry name" value="HATPase_c"/>
    <property type="match status" value="1"/>
</dbReference>
<keyword evidence="4" id="KW-0808">Transferase</keyword>
<dbReference type="EC" id="2.7.13.3" evidence="2"/>
<dbReference type="InterPro" id="IPR001610">
    <property type="entry name" value="PAC"/>
</dbReference>
<dbReference type="InterPro" id="IPR052162">
    <property type="entry name" value="Sensor_kinase/Photoreceptor"/>
</dbReference>
<evidence type="ECO:0000259" key="7">
    <source>
        <dbReference type="PROSITE" id="PS50112"/>
    </source>
</evidence>